<dbReference type="InParanoid" id="G4TPB9"/>
<feature type="compositionally biased region" description="Polar residues" evidence="1">
    <location>
        <begin position="253"/>
        <end position="262"/>
    </location>
</feature>
<gene>
    <name evidence="2" type="ORF">PIIN_07116</name>
</gene>
<evidence type="ECO:0000313" key="3">
    <source>
        <dbReference type="Proteomes" id="UP000007148"/>
    </source>
</evidence>
<reference evidence="2 3" key="1">
    <citation type="journal article" date="2011" name="PLoS Pathog.">
        <title>Endophytic Life Strategies Decoded by Genome and Transcriptome Analyses of the Mutualistic Root Symbiont Piriformospora indica.</title>
        <authorList>
            <person name="Zuccaro A."/>
            <person name="Lahrmann U."/>
            <person name="Guldener U."/>
            <person name="Langen G."/>
            <person name="Pfiffi S."/>
            <person name="Biedenkopf D."/>
            <person name="Wong P."/>
            <person name="Samans B."/>
            <person name="Grimm C."/>
            <person name="Basiewicz M."/>
            <person name="Murat C."/>
            <person name="Martin F."/>
            <person name="Kogel K.H."/>
        </authorList>
    </citation>
    <scope>NUCLEOTIDE SEQUENCE [LARGE SCALE GENOMIC DNA]</scope>
    <source>
        <strain evidence="2 3">DSM 11827</strain>
    </source>
</reference>
<dbReference type="Proteomes" id="UP000007148">
    <property type="component" value="Unassembled WGS sequence"/>
</dbReference>
<feature type="compositionally biased region" description="Polar residues" evidence="1">
    <location>
        <begin position="118"/>
        <end position="136"/>
    </location>
</feature>
<dbReference type="HOGENOM" id="CLU_505382_0_0_1"/>
<protein>
    <submittedName>
        <fullName evidence="2">Uncharacterized protein</fullName>
    </submittedName>
</protein>
<sequence>MDAAVEHAGPTDSTRARLRPLILVEANRTRTSSLPTSLETEVPFSRIPTLSTPARIVHRPTNSTRKSAKNSAAHPLSSSASDNFPDIPELPELESTTSKSSPKSSRISSGSRTSNTTLSTMRFGSVDSRGSNGTFGPSSPNSAASLNNVTQTLHLRVSLDSCIGSVVDQRSITDQSIDEIDHAEIVRSTRRTISISIPAVLATVAPRSRFGGERRPLDRTFSSRSAPDVSDATDAHHSTRADAFPKRELAKSDQPTRPSLTLAQPARDRALSSPPRLDAVPLTPLSPPPLPPQSSARRSIQANAPNSSSRRSNIPRRAAPPPKIDTTPSEGNIRADMNRPATSTAFSSIVHTNASMSFPFPSKDAQDDGTPFQAVSHTTMAYALNQTSAMVLSPSQTPNLTPTSTTAPSFHTTPSLHTIPEAPHPFSTVATVNAHAVPETSYYRRGSASTFGTTASSVHASLLGGGRMRSGSGNSSMTGGVGVATSSGCGTVGAGPDGLAVGGGVRERVARRKGSKLRRVVVGMVGKIFERRASSSTIV</sequence>
<name>G4TPB9_SERID</name>
<feature type="region of interest" description="Disordered" evidence="1">
    <location>
        <begin position="51"/>
        <end position="143"/>
    </location>
</feature>
<feature type="compositionally biased region" description="Low complexity" evidence="1">
    <location>
        <begin position="302"/>
        <end position="317"/>
    </location>
</feature>
<evidence type="ECO:0000313" key="2">
    <source>
        <dbReference type="EMBL" id="CCA73162.1"/>
    </source>
</evidence>
<comment type="caution">
    <text evidence="2">The sequence shown here is derived from an EMBL/GenBank/DDBJ whole genome shotgun (WGS) entry which is preliminary data.</text>
</comment>
<feature type="compositionally biased region" description="Low complexity" evidence="1">
    <location>
        <begin position="95"/>
        <end position="117"/>
    </location>
</feature>
<evidence type="ECO:0000256" key="1">
    <source>
        <dbReference type="SAM" id="MobiDB-lite"/>
    </source>
</evidence>
<dbReference type="EMBL" id="CAFZ01000206">
    <property type="protein sequence ID" value="CCA73162.1"/>
    <property type="molecule type" value="Genomic_DNA"/>
</dbReference>
<accession>G4TPB9</accession>
<dbReference type="AlphaFoldDB" id="G4TPB9"/>
<keyword evidence="3" id="KW-1185">Reference proteome</keyword>
<feature type="region of interest" description="Disordered" evidence="1">
    <location>
        <begin position="210"/>
        <end position="338"/>
    </location>
</feature>
<proteinExistence type="predicted"/>
<organism evidence="2 3">
    <name type="scientific">Serendipita indica (strain DSM 11827)</name>
    <name type="common">Root endophyte fungus</name>
    <name type="synonym">Piriformospora indica</name>
    <dbReference type="NCBI Taxonomy" id="1109443"/>
    <lineage>
        <taxon>Eukaryota</taxon>
        <taxon>Fungi</taxon>
        <taxon>Dikarya</taxon>
        <taxon>Basidiomycota</taxon>
        <taxon>Agaricomycotina</taxon>
        <taxon>Agaricomycetes</taxon>
        <taxon>Sebacinales</taxon>
        <taxon>Serendipitaceae</taxon>
        <taxon>Serendipita</taxon>
    </lineage>
</organism>
<feature type="compositionally biased region" description="Basic and acidic residues" evidence="1">
    <location>
        <begin position="233"/>
        <end position="251"/>
    </location>
</feature>